<evidence type="ECO:0000313" key="4">
    <source>
        <dbReference type="Proteomes" id="UP000681720"/>
    </source>
</evidence>
<feature type="compositionally biased region" description="Low complexity" evidence="1">
    <location>
        <begin position="1"/>
        <end position="12"/>
    </location>
</feature>
<organism evidence="3 4">
    <name type="scientific">Rotaria magnacalcarata</name>
    <dbReference type="NCBI Taxonomy" id="392030"/>
    <lineage>
        <taxon>Eukaryota</taxon>
        <taxon>Metazoa</taxon>
        <taxon>Spiralia</taxon>
        <taxon>Gnathifera</taxon>
        <taxon>Rotifera</taxon>
        <taxon>Eurotatoria</taxon>
        <taxon>Bdelloidea</taxon>
        <taxon>Philodinida</taxon>
        <taxon>Philodinidae</taxon>
        <taxon>Rotaria</taxon>
    </lineage>
</organism>
<evidence type="ECO:0000313" key="2">
    <source>
        <dbReference type="EMBL" id="CAF4454780.1"/>
    </source>
</evidence>
<dbReference type="Proteomes" id="UP000681967">
    <property type="component" value="Unassembled WGS sequence"/>
</dbReference>
<evidence type="ECO:0000256" key="1">
    <source>
        <dbReference type="SAM" id="MobiDB-lite"/>
    </source>
</evidence>
<protein>
    <submittedName>
        <fullName evidence="3">Uncharacterized protein</fullName>
    </submittedName>
</protein>
<gene>
    <name evidence="2" type="ORF">BYL167_LOCUS33926</name>
    <name evidence="3" type="ORF">GIL414_LOCUS38260</name>
</gene>
<comment type="caution">
    <text evidence="3">The sequence shown here is derived from an EMBL/GenBank/DDBJ whole genome shotgun (WGS) entry which is preliminary data.</text>
</comment>
<dbReference type="AlphaFoldDB" id="A0A8S2YSW9"/>
<proteinExistence type="predicted"/>
<sequence length="73" mass="8480">MTTTTTTTTVTTIDPNTQPKPSTSLLLQCFDLRKNDLKTSSKPYQEFDEYMKLNVQINETDDFSLFWLTHKSK</sequence>
<feature type="region of interest" description="Disordered" evidence="1">
    <location>
        <begin position="1"/>
        <end position="20"/>
    </location>
</feature>
<dbReference type="Proteomes" id="UP000681720">
    <property type="component" value="Unassembled WGS sequence"/>
</dbReference>
<feature type="non-terminal residue" evidence="3">
    <location>
        <position position="73"/>
    </location>
</feature>
<accession>A0A8S2YSW9</accession>
<evidence type="ECO:0000313" key="3">
    <source>
        <dbReference type="EMBL" id="CAF4585426.1"/>
    </source>
</evidence>
<dbReference type="EMBL" id="CAJOBJ010100534">
    <property type="protein sequence ID" value="CAF4585426.1"/>
    <property type="molecule type" value="Genomic_DNA"/>
</dbReference>
<reference evidence="3" key="1">
    <citation type="submission" date="2021-02" db="EMBL/GenBank/DDBJ databases">
        <authorList>
            <person name="Nowell W R."/>
        </authorList>
    </citation>
    <scope>NUCLEOTIDE SEQUENCE</scope>
</reference>
<name>A0A8S2YSW9_9BILA</name>
<dbReference type="EMBL" id="CAJOBH010067338">
    <property type="protein sequence ID" value="CAF4454780.1"/>
    <property type="molecule type" value="Genomic_DNA"/>
</dbReference>